<proteinExistence type="predicted"/>
<keyword evidence="4" id="KW-1185">Reference proteome</keyword>
<dbReference type="InterPro" id="IPR007029">
    <property type="entry name" value="YHS_dom"/>
</dbReference>
<feature type="chain" id="PRO_5029507816" evidence="1">
    <location>
        <begin position="20"/>
        <end position="147"/>
    </location>
</feature>
<evidence type="ECO:0000313" key="3">
    <source>
        <dbReference type="EMBL" id="MRS60208.1"/>
    </source>
</evidence>
<name>A0A7K0EFI4_9BACT</name>
<sequence>MNQFLFALAMTLATLTARAQQSEIFAPDGKAIKGYDVVAFFKEAKPVDGADSLTYAYKGSDWLFASRANLEAFKANPDKYVPQYGGYCAYGTSQGHKAPTDTDTWTIVDDKLYFNYNKKVQNNWSKNREELIKKADEQWPLIKDKEK</sequence>
<gene>
    <name evidence="3" type="ORF">GJJ30_02805</name>
</gene>
<dbReference type="NCBIfam" id="NF041384">
    <property type="entry name" value="YHS_seleno_dom"/>
    <property type="match status" value="1"/>
</dbReference>
<accession>A0A7K0EFI4</accession>
<dbReference type="Proteomes" id="UP000441754">
    <property type="component" value="Unassembled WGS sequence"/>
</dbReference>
<feature type="signal peptide" evidence="1">
    <location>
        <begin position="1"/>
        <end position="19"/>
    </location>
</feature>
<keyword evidence="1" id="KW-0732">Signal</keyword>
<dbReference type="AlphaFoldDB" id="A0A7K0EFI4"/>
<evidence type="ECO:0000259" key="2">
    <source>
        <dbReference type="Pfam" id="PF04945"/>
    </source>
</evidence>
<dbReference type="OrthoDB" id="344729at2"/>
<reference evidence="3 4" key="1">
    <citation type="journal article" date="2018" name="Antonie Van Leeuwenhoek">
        <title>Larkinella terrae sp. nov., isolated from soil on Jeju Island, South Korea.</title>
        <authorList>
            <person name="Ten L.N."/>
            <person name="Jeon J."/>
            <person name="Park S.J."/>
            <person name="Park S."/>
            <person name="Lee S.Y."/>
            <person name="Kim M.K."/>
            <person name="Jung H.Y."/>
        </authorList>
    </citation>
    <scope>NUCLEOTIDE SEQUENCE [LARGE SCALE GENOMIC DNA]</scope>
    <source>
        <strain evidence="3 4">KCTC 52001</strain>
    </source>
</reference>
<dbReference type="EMBL" id="WJXZ01000001">
    <property type="protein sequence ID" value="MRS60208.1"/>
    <property type="molecule type" value="Genomic_DNA"/>
</dbReference>
<organism evidence="3 4">
    <name type="scientific">Larkinella terrae</name>
    <dbReference type="NCBI Taxonomy" id="2025311"/>
    <lineage>
        <taxon>Bacteria</taxon>
        <taxon>Pseudomonadati</taxon>
        <taxon>Bacteroidota</taxon>
        <taxon>Cytophagia</taxon>
        <taxon>Cytophagales</taxon>
        <taxon>Spirosomataceae</taxon>
        <taxon>Larkinella</taxon>
    </lineage>
</organism>
<feature type="domain" description="YHS" evidence="2">
    <location>
        <begin position="46"/>
        <end position="84"/>
    </location>
</feature>
<evidence type="ECO:0000313" key="4">
    <source>
        <dbReference type="Proteomes" id="UP000441754"/>
    </source>
</evidence>
<comment type="caution">
    <text evidence="3">The sequence shown here is derived from an EMBL/GenBank/DDBJ whole genome shotgun (WGS) entry which is preliminary data.</text>
</comment>
<evidence type="ECO:0000256" key="1">
    <source>
        <dbReference type="SAM" id="SignalP"/>
    </source>
</evidence>
<protein>
    <submittedName>
        <fullName evidence="3">YHS domain-containing protein</fullName>
    </submittedName>
</protein>
<dbReference type="Pfam" id="PF04945">
    <property type="entry name" value="YHS"/>
    <property type="match status" value="1"/>
</dbReference>